<feature type="transmembrane region" description="Helical" evidence="6">
    <location>
        <begin position="210"/>
        <end position="231"/>
    </location>
</feature>
<keyword evidence="5 6" id="KW-0472">Membrane</keyword>
<dbReference type="RefSeq" id="WP_159361250.1">
    <property type="nucleotide sequence ID" value="NZ_CP047394.1"/>
</dbReference>
<dbReference type="GO" id="GO:0005886">
    <property type="term" value="C:plasma membrane"/>
    <property type="evidence" value="ECO:0007669"/>
    <property type="project" value="UniProtKB-SubCell"/>
</dbReference>
<evidence type="ECO:0000313" key="7">
    <source>
        <dbReference type="EMBL" id="QHE60238.1"/>
    </source>
</evidence>
<dbReference type="InterPro" id="IPR051598">
    <property type="entry name" value="TSUP/Inactive_protease-like"/>
</dbReference>
<keyword evidence="6" id="KW-1003">Cell membrane</keyword>
<name>A0A6I6UE50_9BACI</name>
<organism evidence="7 8">
    <name type="scientific">Rossellomorea vietnamensis</name>
    <dbReference type="NCBI Taxonomy" id="218284"/>
    <lineage>
        <taxon>Bacteria</taxon>
        <taxon>Bacillati</taxon>
        <taxon>Bacillota</taxon>
        <taxon>Bacilli</taxon>
        <taxon>Bacillales</taxon>
        <taxon>Bacillaceae</taxon>
        <taxon>Rossellomorea</taxon>
    </lineage>
</organism>
<keyword evidence="3 6" id="KW-0812">Transmembrane</keyword>
<evidence type="ECO:0000256" key="5">
    <source>
        <dbReference type="ARBA" id="ARBA00023136"/>
    </source>
</evidence>
<proteinExistence type="inferred from homology"/>
<dbReference type="InterPro" id="IPR002781">
    <property type="entry name" value="TM_pro_TauE-like"/>
</dbReference>
<feature type="transmembrane region" description="Helical" evidence="6">
    <location>
        <begin position="268"/>
        <end position="285"/>
    </location>
</feature>
<accession>A0A6I6UE50</accession>
<feature type="transmembrane region" description="Helical" evidence="6">
    <location>
        <begin position="35"/>
        <end position="60"/>
    </location>
</feature>
<reference evidence="7 8" key="1">
    <citation type="submission" date="2019-06" db="EMBL/GenBank/DDBJ databases">
        <title>An operon consisting of a P-type ATPase gene and a transcriptional regular gene given the different cadmium resistance in Bacillus vietamensis 151-6 and Bacillus marisflavi 151-25.</title>
        <authorList>
            <person name="Yu X."/>
        </authorList>
    </citation>
    <scope>NUCLEOTIDE SEQUENCE [LARGE SCALE GENOMIC DNA]</scope>
    <source>
        <strain evidence="7 8">151-6</strain>
    </source>
</reference>
<dbReference type="KEGG" id="bvq:FHE72_03700"/>
<sequence>MRKLLIFAIVGFFAQLVDGSLGMAFGLTSSSLLLAYGVAPAVASASIHMSEIATTAASGFSHYKFGNVNKRMALLLAIPGAISAFVGAAFLSNIPGGLIKPYISSFLLLLGAYIFFRFLLTSRRQVDEVTSSSDGKLLKKRFLFPLGAIAGFFDAIGGGGWGPINTPILMANKHTSPREVVGTVDTSEFIVTIAATAGFVLFLGWEQFNWFWVLAFVIGGVLAAPLAAWLVRIMPSYLLGVLVGGFIVLTNLNTLLKAGGVSGDISMGAYILVAVIWIGGIIFSLRKNEDGKA</sequence>
<feature type="transmembrane region" description="Helical" evidence="6">
    <location>
        <begin position="72"/>
        <end position="90"/>
    </location>
</feature>
<feature type="transmembrane region" description="Helical" evidence="6">
    <location>
        <begin position="102"/>
        <end position="121"/>
    </location>
</feature>
<comment type="subcellular location">
    <subcellularLocation>
        <location evidence="6">Cell membrane</location>
        <topology evidence="6">Multi-pass membrane protein</topology>
    </subcellularLocation>
    <subcellularLocation>
        <location evidence="1">Membrane</location>
        <topology evidence="1">Multi-pass membrane protein</topology>
    </subcellularLocation>
</comment>
<dbReference type="AlphaFoldDB" id="A0A6I6UE50"/>
<feature type="transmembrane region" description="Helical" evidence="6">
    <location>
        <begin position="142"/>
        <end position="164"/>
    </location>
</feature>
<comment type="similarity">
    <text evidence="2 6">Belongs to the 4-toluene sulfonate uptake permease (TSUP) (TC 2.A.102) family.</text>
</comment>
<feature type="transmembrane region" description="Helical" evidence="6">
    <location>
        <begin position="237"/>
        <end position="256"/>
    </location>
</feature>
<evidence type="ECO:0000256" key="6">
    <source>
        <dbReference type="RuleBase" id="RU363041"/>
    </source>
</evidence>
<evidence type="ECO:0000256" key="3">
    <source>
        <dbReference type="ARBA" id="ARBA00022692"/>
    </source>
</evidence>
<dbReference type="PANTHER" id="PTHR43701:SF12">
    <property type="entry name" value="MEMBRANE TRANSPORTER PROTEIN YTNM-RELATED"/>
    <property type="match status" value="1"/>
</dbReference>
<dbReference type="PANTHER" id="PTHR43701">
    <property type="entry name" value="MEMBRANE TRANSPORTER PROTEIN MJ0441-RELATED"/>
    <property type="match status" value="1"/>
</dbReference>
<evidence type="ECO:0000256" key="4">
    <source>
        <dbReference type="ARBA" id="ARBA00022989"/>
    </source>
</evidence>
<dbReference type="Pfam" id="PF01925">
    <property type="entry name" value="TauE"/>
    <property type="match status" value="1"/>
</dbReference>
<evidence type="ECO:0000256" key="2">
    <source>
        <dbReference type="ARBA" id="ARBA00009142"/>
    </source>
</evidence>
<protein>
    <recommendedName>
        <fullName evidence="6">Probable membrane transporter protein</fullName>
    </recommendedName>
</protein>
<evidence type="ECO:0000313" key="8">
    <source>
        <dbReference type="Proteomes" id="UP000465062"/>
    </source>
</evidence>
<keyword evidence="4 6" id="KW-1133">Transmembrane helix</keyword>
<evidence type="ECO:0000256" key="1">
    <source>
        <dbReference type="ARBA" id="ARBA00004141"/>
    </source>
</evidence>
<gene>
    <name evidence="7" type="ORF">FHE72_03700</name>
</gene>
<dbReference type="Proteomes" id="UP000465062">
    <property type="component" value="Chromosome"/>
</dbReference>
<dbReference type="EMBL" id="CP047394">
    <property type="protein sequence ID" value="QHE60238.1"/>
    <property type="molecule type" value="Genomic_DNA"/>
</dbReference>